<dbReference type="CDD" id="cd20265">
    <property type="entry name" value="Complex1_LYR_ETFRF1_LYRM5"/>
    <property type="match status" value="1"/>
</dbReference>
<name>A0A0N1P3A5_9EURO</name>
<dbReference type="InterPro" id="IPR052000">
    <property type="entry name" value="ETFRF1"/>
</dbReference>
<comment type="similarity">
    <text evidence="1">Belongs to the complex I LYR family.</text>
</comment>
<organism evidence="2 3">
    <name type="scientific">Cyphellophora attinorum</name>
    <dbReference type="NCBI Taxonomy" id="1664694"/>
    <lineage>
        <taxon>Eukaryota</taxon>
        <taxon>Fungi</taxon>
        <taxon>Dikarya</taxon>
        <taxon>Ascomycota</taxon>
        <taxon>Pezizomycotina</taxon>
        <taxon>Eurotiomycetes</taxon>
        <taxon>Chaetothyriomycetidae</taxon>
        <taxon>Chaetothyriales</taxon>
        <taxon>Cyphellophoraceae</taxon>
        <taxon>Cyphellophora</taxon>
    </lineage>
</organism>
<reference evidence="2 3" key="1">
    <citation type="submission" date="2015-06" db="EMBL/GenBank/DDBJ databases">
        <title>Draft genome of the ant-associated black yeast Phialophora attae CBS 131958.</title>
        <authorList>
            <person name="Moreno L.F."/>
            <person name="Stielow B.J."/>
            <person name="de Hoog S."/>
            <person name="Vicente V.A."/>
            <person name="Weiss V.A."/>
            <person name="de Vries M."/>
            <person name="Cruz L.M."/>
            <person name="Souza E.M."/>
        </authorList>
    </citation>
    <scope>NUCLEOTIDE SEQUENCE [LARGE SCALE GENOMIC DNA]</scope>
    <source>
        <strain evidence="2 3">CBS 131958</strain>
    </source>
</reference>
<dbReference type="GO" id="GO:0022904">
    <property type="term" value="P:respiratory electron transport chain"/>
    <property type="evidence" value="ECO:0007669"/>
    <property type="project" value="TreeGrafter"/>
</dbReference>
<dbReference type="GeneID" id="28734652"/>
<dbReference type="PANTHER" id="PTHR21024:SF0">
    <property type="entry name" value="ELECTRON TRANSFER FLAVOPROTEIN REGULATORY FACTOR 1"/>
    <property type="match status" value="1"/>
</dbReference>
<evidence type="ECO:0000313" key="3">
    <source>
        <dbReference type="Proteomes" id="UP000038010"/>
    </source>
</evidence>
<dbReference type="VEuPathDB" id="FungiDB:AB675_2775"/>
<proteinExistence type="inferred from homology"/>
<sequence>MSAPVNPQLRRQVIGIYKELLEMGKSYPQGYDYFRPRLHKAFISQAHLRDEDQIRKGLERAEYVKKEIEALYYLKKYRAMRKAYDSPS</sequence>
<comment type="caution">
    <text evidence="2">The sequence shown here is derived from an EMBL/GenBank/DDBJ whole genome shotgun (WGS) entry which is preliminary data.</text>
</comment>
<dbReference type="InterPro" id="IPR045296">
    <property type="entry name" value="Complex1_LYR_ETFRF1_LYRM5"/>
</dbReference>
<dbReference type="OrthoDB" id="10258445at2759"/>
<gene>
    <name evidence="2" type="ORF">AB675_2775</name>
</gene>
<dbReference type="Proteomes" id="UP000038010">
    <property type="component" value="Unassembled WGS sequence"/>
</dbReference>
<dbReference type="EMBL" id="LFJN01000002">
    <property type="protein sequence ID" value="KPI44825.1"/>
    <property type="molecule type" value="Genomic_DNA"/>
</dbReference>
<dbReference type="AlphaFoldDB" id="A0A0N1P3A5"/>
<keyword evidence="3" id="KW-1185">Reference proteome</keyword>
<dbReference type="PANTHER" id="PTHR21024">
    <property type="entry name" value="GROWTH HORMONE-INDUCIBLE SOLUBLE PROTEIN-RELATED"/>
    <property type="match status" value="1"/>
</dbReference>
<dbReference type="STRING" id="1664694.A0A0N1P3A5"/>
<dbReference type="GO" id="GO:0090324">
    <property type="term" value="P:negative regulation of oxidative phosphorylation"/>
    <property type="evidence" value="ECO:0007669"/>
    <property type="project" value="InterPro"/>
</dbReference>
<accession>A0A0N1P3A5</accession>
<evidence type="ECO:0000256" key="1">
    <source>
        <dbReference type="ARBA" id="ARBA00009508"/>
    </source>
</evidence>
<dbReference type="GO" id="GO:0005739">
    <property type="term" value="C:mitochondrion"/>
    <property type="evidence" value="ECO:0007669"/>
    <property type="project" value="TreeGrafter"/>
</dbReference>
<evidence type="ECO:0000313" key="2">
    <source>
        <dbReference type="EMBL" id="KPI44825.1"/>
    </source>
</evidence>
<dbReference type="Pfam" id="PF13233">
    <property type="entry name" value="Complex1_LYR_2"/>
    <property type="match status" value="1"/>
</dbReference>
<protein>
    <submittedName>
        <fullName evidence="2">LYR motif-containing protein 5A</fullName>
    </submittedName>
</protein>
<dbReference type="RefSeq" id="XP_018004788.1">
    <property type="nucleotide sequence ID" value="XM_018142772.1"/>
</dbReference>